<evidence type="ECO:0000313" key="3">
    <source>
        <dbReference type="Proteomes" id="UP001333110"/>
    </source>
</evidence>
<comment type="similarity">
    <text evidence="1">Belongs to the SEC8 family.</text>
</comment>
<proteinExistence type="inferred from homology"/>
<dbReference type="GO" id="GO:0006893">
    <property type="term" value="P:Golgi to plasma membrane transport"/>
    <property type="evidence" value="ECO:0007669"/>
    <property type="project" value="TreeGrafter"/>
</dbReference>
<dbReference type="EMBL" id="JAUNZN010000001">
    <property type="protein sequence ID" value="KAK4831988.1"/>
    <property type="molecule type" value="Genomic_DNA"/>
</dbReference>
<dbReference type="GO" id="GO:0045202">
    <property type="term" value="C:synapse"/>
    <property type="evidence" value="ECO:0007669"/>
    <property type="project" value="TreeGrafter"/>
</dbReference>
<keyword evidence="1" id="KW-0268">Exocytosis</keyword>
<comment type="caution">
    <text evidence="2">The sequence shown here is derived from an EMBL/GenBank/DDBJ whole genome shotgun (WGS) entry which is preliminary data.</text>
</comment>
<dbReference type="Proteomes" id="UP001333110">
    <property type="component" value="Unassembled WGS sequence"/>
</dbReference>
<dbReference type="InterPro" id="IPR039682">
    <property type="entry name" value="Sec8/EXOC4"/>
</dbReference>
<organism evidence="2 3">
    <name type="scientific">Mycteria americana</name>
    <name type="common">Wood stork</name>
    <dbReference type="NCBI Taxonomy" id="33587"/>
    <lineage>
        <taxon>Eukaryota</taxon>
        <taxon>Metazoa</taxon>
        <taxon>Chordata</taxon>
        <taxon>Craniata</taxon>
        <taxon>Vertebrata</taxon>
        <taxon>Euteleostomi</taxon>
        <taxon>Archelosauria</taxon>
        <taxon>Archosauria</taxon>
        <taxon>Dinosauria</taxon>
        <taxon>Saurischia</taxon>
        <taxon>Theropoda</taxon>
        <taxon>Coelurosauria</taxon>
        <taxon>Aves</taxon>
        <taxon>Neognathae</taxon>
        <taxon>Neoaves</taxon>
        <taxon>Aequornithes</taxon>
        <taxon>Ciconiiformes</taxon>
        <taxon>Ciconiidae</taxon>
        <taxon>Mycteria</taxon>
    </lineage>
</organism>
<keyword evidence="3" id="KW-1185">Reference proteome</keyword>
<dbReference type="GO" id="GO:0006612">
    <property type="term" value="P:protein targeting to membrane"/>
    <property type="evidence" value="ECO:0007669"/>
    <property type="project" value="UniProtKB-UniRule"/>
</dbReference>
<dbReference type="GO" id="GO:0032584">
    <property type="term" value="C:growth cone membrane"/>
    <property type="evidence" value="ECO:0007669"/>
    <property type="project" value="TreeGrafter"/>
</dbReference>
<accession>A0AAN7NR85</accession>
<dbReference type="GO" id="GO:0015031">
    <property type="term" value="P:protein transport"/>
    <property type="evidence" value="ECO:0007669"/>
    <property type="project" value="UniProtKB-KW"/>
</dbReference>
<protein>
    <recommendedName>
        <fullName evidence="1">Exocyst complex component Sec8</fullName>
    </recommendedName>
</protein>
<comment type="function">
    <text evidence="1">Component of the exocyst complex involved in the docking of exocytic vesicles with fusion sites on the plasma membrane.</text>
</comment>
<evidence type="ECO:0000313" key="2">
    <source>
        <dbReference type="EMBL" id="KAK4831988.1"/>
    </source>
</evidence>
<dbReference type="PANTHER" id="PTHR14146">
    <property type="entry name" value="EXOCYST COMPLEX COMPONENT 4"/>
    <property type="match status" value="1"/>
</dbReference>
<dbReference type="AlphaFoldDB" id="A0AAN7NR85"/>
<dbReference type="GO" id="GO:0090522">
    <property type="term" value="P:vesicle tethering involved in exocytosis"/>
    <property type="evidence" value="ECO:0007669"/>
    <property type="project" value="UniProtKB-UniRule"/>
</dbReference>
<evidence type="ECO:0000256" key="1">
    <source>
        <dbReference type="RuleBase" id="RU367079"/>
    </source>
</evidence>
<dbReference type="PANTHER" id="PTHR14146:SF0">
    <property type="entry name" value="EXOCYST COMPLEX COMPONENT 4"/>
    <property type="match status" value="1"/>
</dbReference>
<keyword evidence="1" id="KW-0813">Transport</keyword>
<name>A0AAN7NR85_MYCAM</name>
<sequence length="217" mass="24685">MQRPGLDPEVCSRVNGRFRLDIRKHFFTERVVKPWNRLPREVVDAPCLAVFKRHLANALNNMFWMTGEKIRDPSFPFIASDLVPKLDQLVCGELVASTQVFLGRSIVQSDEKLVISASWAKDDDISRLLKSLPNWSNMAQPKQLRPKREEEEDFIRAAFGKESEVLIGNLGDKLIPQQEILRDVSDLKALANMHESLEWLAGRTKAAFSNLSATQSK</sequence>
<dbReference type="GO" id="GO:0007268">
    <property type="term" value="P:chemical synaptic transmission"/>
    <property type="evidence" value="ECO:0007669"/>
    <property type="project" value="TreeGrafter"/>
</dbReference>
<dbReference type="GO" id="GO:0000145">
    <property type="term" value="C:exocyst"/>
    <property type="evidence" value="ECO:0007669"/>
    <property type="project" value="UniProtKB-UniRule"/>
</dbReference>
<reference evidence="2 3" key="1">
    <citation type="journal article" date="2023" name="J. Hered.">
        <title>Chromosome-level genome of the wood stork (Mycteria americana) provides insight into avian chromosome evolution.</title>
        <authorList>
            <person name="Flamio R. Jr."/>
            <person name="Ramstad K.M."/>
        </authorList>
    </citation>
    <scope>NUCLEOTIDE SEQUENCE [LARGE SCALE GENOMIC DNA]</scope>
    <source>
        <strain evidence="2">JAX WOST 10</strain>
    </source>
</reference>
<gene>
    <name evidence="2" type="ORF">QYF61_020371</name>
</gene>
<keyword evidence="1" id="KW-0653">Protein transport</keyword>